<dbReference type="EMBL" id="CP003944">
    <property type="protein sequence ID" value="AFZ50713.1"/>
    <property type="molecule type" value="Genomic_DNA"/>
</dbReference>
<keyword evidence="4" id="KW-1185">Reference proteome</keyword>
<dbReference type="Proteomes" id="UP000010482">
    <property type="component" value="Chromosome"/>
</dbReference>
<organism evidence="3 4">
    <name type="scientific">Dactylococcopsis salina (strain PCC 8305)</name>
    <name type="common">Myxobactron salinum</name>
    <dbReference type="NCBI Taxonomy" id="13035"/>
    <lineage>
        <taxon>Bacteria</taxon>
        <taxon>Bacillati</taxon>
        <taxon>Cyanobacteriota</taxon>
        <taxon>Cyanophyceae</taxon>
        <taxon>Nodosilineales</taxon>
        <taxon>Cymatolegaceae</taxon>
        <taxon>Dactylococcopsis</taxon>
    </lineage>
</organism>
<evidence type="ECO:0008006" key="5">
    <source>
        <dbReference type="Google" id="ProtNLM"/>
    </source>
</evidence>
<evidence type="ECO:0000256" key="1">
    <source>
        <dbReference type="SAM" id="Phobius"/>
    </source>
</evidence>
<dbReference type="AlphaFoldDB" id="K9YXA6"/>
<feature type="transmembrane region" description="Helical" evidence="1">
    <location>
        <begin position="129"/>
        <end position="147"/>
    </location>
</feature>
<dbReference type="eggNOG" id="COG5266">
    <property type="taxonomic scope" value="Bacteria"/>
</dbReference>
<gene>
    <name evidence="3" type="ORF">Dacsa_2071</name>
</gene>
<keyword evidence="1" id="KW-0472">Membrane</keyword>
<protein>
    <recommendedName>
        <fullName evidence="5">Nickel transport protein</fullName>
    </recommendedName>
</protein>
<name>K9YXA6_DACS8</name>
<dbReference type="HOGENOM" id="CLU_105325_0_0_3"/>
<proteinExistence type="predicted"/>
<evidence type="ECO:0000256" key="2">
    <source>
        <dbReference type="SAM" id="SignalP"/>
    </source>
</evidence>
<dbReference type="KEGG" id="dsl:Dacsa_2071"/>
<feature type="chain" id="PRO_5003938947" description="Nickel transport protein" evidence="2">
    <location>
        <begin position="23"/>
        <end position="154"/>
    </location>
</feature>
<dbReference type="RefSeq" id="WP_015229707.1">
    <property type="nucleotide sequence ID" value="NC_019780.1"/>
</dbReference>
<accession>K9YXA6</accession>
<feature type="signal peptide" evidence="2">
    <location>
        <begin position="1"/>
        <end position="22"/>
    </location>
</feature>
<keyword evidence="1" id="KW-1133">Transmembrane helix</keyword>
<keyword evidence="1" id="KW-0812">Transmembrane</keyword>
<evidence type="ECO:0000313" key="4">
    <source>
        <dbReference type="Proteomes" id="UP000010482"/>
    </source>
</evidence>
<reference evidence="3" key="1">
    <citation type="submission" date="2012-04" db="EMBL/GenBank/DDBJ databases">
        <title>Finished genome of Dactylococcopsis salina PCC 8305.</title>
        <authorList>
            <consortium name="US DOE Joint Genome Institute"/>
            <person name="Gugger M."/>
            <person name="Coursin T."/>
            <person name="Rippka R."/>
            <person name="Tandeau De Marsac N."/>
            <person name="Huntemann M."/>
            <person name="Wei C.-L."/>
            <person name="Han J."/>
            <person name="Detter J.C."/>
            <person name="Han C."/>
            <person name="Tapia R."/>
            <person name="Daligault H."/>
            <person name="Chen A."/>
            <person name="Krypides N."/>
            <person name="Mavromatis K."/>
            <person name="Markowitz V."/>
            <person name="Szeto E."/>
            <person name="Ivanova N."/>
            <person name="Ovchinnikova G."/>
            <person name="Pagani I."/>
            <person name="Pati A."/>
            <person name="Goodwin L."/>
            <person name="Peters L."/>
            <person name="Pitluck S."/>
            <person name="Woyke T."/>
            <person name="Kerfeld C."/>
        </authorList>
    </citation>
    <scope>NUCLEOTIDE SEQUENCE [LARGE SCALE GENOMIC DNA]</scope>
    <source>
        <strain evidence="3">PCC 8305</strain>
    </source>
</reference>
<dbReference type="PATRIC" id="fig|13035.3.peg.2349"/>
<keyword evidence="2" id="KW-0732">Signal</keyword>
<evidence type="ECO:0000313" key="3">
    <source>
        <dbReference type="EMBL" id="AFZ50713.1"/>
    </source>
</evidence>
<sequence>MMRLPFFLSLAVTLLGATPVFAHGASIEHRKTNAIEIRATYDGGDPMSNAQVVVYAPDNPTEPFLKGTTTEDGTFTFVPSSEVESGSWDVRVRQSGHGDIVSIPVNNAPEQAQATGGWEGGDYSLQQKVVMIALGVWGFVGTALFFARRQPKNK</sequence>
<dbReference type="STRING" id="13035.Dacsa_2071"/>
<dbReference type="OrthoDB" id="7873998at2"/>